<evidence type="ECO:0000313" key="3">
    <source>
        <dbReference type="EMBL" id="MCG4617480.1"/>
    </source>
</evidence>
<evidence type="ECO:0008006" key="5">
    <source>
        <dbReference type="Google" id="ProtNLM"/>
    </source>
</evidence>
<gene>
    <name evidence="3" type="ORF">L0M99_03075</name>
</gene>
<dbReference type="EMBL" id="JAKNHJ010000004">
    <property type="protein sequence ID" value="MCG4617480.1"/>
    <property type="molecule type" value="Genomic_DNA"/>
</dbReference>
<feature type="domain" description="DNA-binding protein Rv2175c wHTH" evidence="2">
    <location>
        <begin position="3"/>
        <end position="34"/>
    </location>
</feature>
<dbReference type="RefSeq" id="WP_024059139.1">
    <property type="nucleotide sequence ID" value="NZ_CBCTPO010000015.1"/>
</dbReference>
<protein>
    <recommendedName>
        <fullName evidence="5">Rv2175c C-terminal domain-containing protein</fullName>
    </recommendedName>
</protein>
<dbReference type="GO" id="GO:0003677">
    <property type="term" value="F:DNA binding"/>
    <property type="evidence" value="ECO:0007669"/>
    <property type="project" value="InterPro"/>
</dbReference>
<dbReference type="Pfam" id="PF21531">
    <property type="entry name" value="Rv2175c_wHTH"/>
    <property type="match status" value="1"/>
</dbReference>
<name>A0AAJ1BCF3_9ACTO</name>
<accession>A0AAJ1BCF3</accession>
<dbReference type="Pfam" id="PF18367">
    <property type="entry name" value="Rv2175c_C"/>
    <property type="match status" value="1"/>
</dbReference>
<evidence type="ECO:0000259" key="1">
    <source>
        <dbReference type="Pfam" id="PF18367"/>
    </source>
</evidence>
<proteinExistence type="predicted"/>
<feature type="domain" description="Rv2175c C-terminal" evidence="1">
    <location>
        <begin position="56"/>
        <end position="110"/>
    </location>
</feature>
<dbReference type="Proteomes" id="UP001200537">
    <property type="component" value="Unassembled WGS sequence"/>
</dbReference>
<reference evidence="3" key="1">
    <citation type="submission" date="2022-01" db="EMBL/GenBank/DDBJ databases">
        <title>Collection of gut derived symbiotic bacterial strains cultured from healthy donors.</title>
        <authorList>
            <person name="Lin H."/>
            <person name="Kohout C."/>
            <person name="Waligurski E."/>
            <person name="Pamer E.G."/>
        </authorList>
    </citation>
    <scope>NUCLEOTIDE SEQUENCE</scope>
    <source>
        <strain evidence="3">DFI.7.46</strain>
    </source>
</reference>
<sequence length="113" mass="12334">MDTISFAQAAERLGVKVTRAHRLLNEHRLLALPDEQGKLQVVVESLLETPEGWTLVERLPGTMLTLLDGGFTVQEATEWVLAAQPLLDGQRPIDLLRAGSHSKVNAVAAMQAI</sequence>
<dbReference type="InterPro" id="IPR041098">
    <property type="entry name" value="Rv2175c_C"/>
</dbReference>
<evidence type="ECO:0000313" key="4">
    <source>
        <dbReference type="Proteomes" id="UP001200537"/>
    </source>
</evidence>
<dbReference type="AlphaFoldDB" id="A0AAJ1BCF3"/>
<comment type="caution">
    <text evidence="3">The sequence shown here is derived from an EMBL/GenBank/DDBJ whole genome shotgun (WGS) entry which is preliminary data.</text>
</comment>
<dbReference type="InterPro" id="IPR048576">
    <property type="entry name" value="Rv2175c_wHTH"/>
</dbReference>
<evidence type="ECO:0000259" key="2">
    <source>
        <dbReference type="Pfam" id="PF21531"/>
    </source>
</evidence>
<organism evidence="3 4">
    <name type="scientific">Varibaculum cambriense</name>
    <dbReference type="NCBI Taxonomy" id="184870"/>
    <lineage>
        <taxon>Bacteria</taxon>
        <taxon>Bacillati</taxon>
        <taxon>Actinomycetota</taxon>
        <taxon>Actinomycetes</taxon>
        <taxon>Actinomycetales</taxon>
        <taxon>Actinomycetaceae</taxon>
        <taxon>Varibaculum</taxon>
    </lineage>
</organism>